<proteinExistence type="predicted"/>
<dbReference type="PANTHER" id="PTHR37694">
    <property type="entry name" value="SLR8022 PROTEIN"/>
    <property type="match status" value="1"/>
</dbReference>
<sequence>MGKYTGSLKDIPLHQASGPTMEKRIVFSPEVNDWPGHVVRYFTIKAGTGNPLHRHDWPHWGLILKGNATGVVDGETFHMEEGGWFYIPPKVTHRFQAGDQDFHFICMVPEEGDRLPVTLVEQP</sequence>
<dbReference type="RefSeq" id="WP_085545242.1">
    <property type="nucleotide sequence ID" value="NZ_FXBB01000030.1"/>
</dbReference>
<name>A0A1X7KKQ0_9BACT</name>
<dbReference type="Gene3D" id="2.60.120.10">
    <property type="entry name" value="Jelly Rolls"/>
    <property type="match status" value="1"/>
</dbReference>
<dbReference type="InterPro" id="IPR013096">
    <property type="entry name" value="Cupin_2"/>
</dbReference>
<reference evidence="3" key="1">
    <citation type="submission" date="2017-04" db="EMBL/GenBank/DDBJ databases">
        <authorList>
            <person name="Varghese N."/>
            <person name="Submissions S."/>
        </authorList>
    </citation>
    <scope>NUCLEOTIDE SEQUENCE [LARGE SCALE GENOMIC DNA]</scope>
    <source>
        <strain evidence="3">USBA 82</strain>
    </source>
</reference>
<dbReference type="EMBL" id="FXBB01000030">
    <property type="protein sequence ID" value="SMG41719.1"/>
    <property type="molecule type" value="Genomic_DNA"/>
</dbReference>
<evidence type="ECO:0000259" key="1">
    <source>
        <dbReference type="Pfam" id="PF07883"/>
    </source>
</evidence>
<dbReference type="SUPFAM" id="SSF51182">
    <property type="entry name" value="RmlC-like cupins"/>
    <property type="match status" value="1"/>
</dbReference>
<dbReference type="Proteomes" id="UP000193355">
    <property type="component" value="Unassembled WGS sequence"/>
</dbReference>
<dbReference type="AlphaFoldDB" id="A0A1X7KKQ0"/>
<dbReference type="PANTHER" id="PTHR37694:SF1">
    <property type="entry name" value="SLR8022 PROTEIN"/>
    <property type="match status" value="1"/>
</dbReference>
<gene>
    <name evidence="2" type="ORF">SAMN06275492_13014</name>
</gene>
<evidence type="ECO:0000313" key="2">
    <source>
        <dbReference type="EMBL" id="SMG41719.1"/>
    </source>
</evidence>
<dbReference type="OrthoDB" id="9791297at2"/>
<keyword evidence="3" id="KW-1185">Reference proteome</keyword>
<protein>
    <submittedName>
        <fullName evidence="2">Cupin domain-containing protein</fullName>
    </submittedName>
</protein>
<organism evidence="2 3">
    <name type="scientific">Dethiosulfovibrio salsuginis</name>
    <dbReference type="NCBI Taxonomy" id="561720"/>
    <lineage>
        <taxon>Bacteria</taxon>
        <taxon>Thermotogati</taxon>
        <taxon>Synergistota</taxon>
        <taxon>Synergistia</taxon>
        <taxon>Synergistales</taxon>
        <taxon>Dethiosulfovibrionaceae</taxon>
        <taxon>Dethiosulfovibrio</taxon>
    </lineage>
</organism>
<evidence type="ECO:0000313" key="3">
    <source>
        <dbReference type="Proteomes" id="UP000193355"/>
    </source>
</evidence>
<dbReference type="InterPro" id="IPR014710">
    <property type="entry name" value="RmlC-like_jellyroll"/>
</dbReference>
<dbReference type="Pfam" id="PF07883">
    <property type="entry name" value="Cupin_2"/>
    <property type="match status" value="1"/>
</dbReference>
<feature type="domain" description="Cupin type-2" evidence="1">
    <location>
        <begin position="41"/>
        <end position="107"/>
    </location>
</feature>
<accession>A0A1X7KKQ0</accession>
<dbReference type="STRING" id="561720.SAMN06275492_13014"/>
<dbReference type="InterPro" id="IPR011051">
    <property type="entry name" value="RmlC_Cupin_sf"/>
</dbReference>